<organism evidence="2 3">
    <name type="scientific">Sphaerospermopsis torques-reginae ITEP-024</name>
    <dbReference type="NCBI Taxonomy" id="984208"/>
    <lineage>
        <taxon>Bacteria</taxon>
        <taxon>Bacillati</taxon>
        <taxon>Cyanobacteriota</taxon>
        <taxon>Cyanophyceae</taxon>
        <taxon>Nostocales</taxon>
        <taxon>Aphanizomenonaceae</taxon>
        <taxon>Sphaerospermopsis</taxon>
        <taxon>Sphaerospermopsis torques-reginae</taxon>
    </lineage>
</organism>
<evidence type="ECO:0008006" key="4">
    <source>
        <dbReference type="Google" id="ProtNLM"/>
    </source>
</evidence>
<evidence type="ECO:0000313" key="2">
    <source>
        <dbReference type="EMBL" id="QYX33028.1"/>
    </source>
</evidence>
<evidence type="ECO:0000313" key="3">
    <source>
        <dbReference type="Proteomes" id="UP000826540"/>
    </source>
</evidence>
<reference evidence="2 3" key="1">
    <citation type="journal article" date="2022" name="J. Am. Chem. Soc.">
        <title>Biosynthesis of Guanitoxin Enables Global Environmental Detection in Freshwater Cyanobacteria.</title>
        <authorList>
            <person name="Lima S.T."/>
            <person name="Fallon T.R."/>
            <person name="Cordoza J.L."/>
            <person name="Chekan J.R."/>
            <person name="Delbaje E."/>
            <person name="Hopiavuori A.R."/>
            <person name="Alvarenga D.O."/>
            <person name="Wood S.M."/>
            <person name="Luhavaya H."/>
            <person name="Baumgartner J.T."/>
            <person name="Dorr F.A."/>
            <person name="Etchegaray A."/>
            <person name="Pinto E."/>
            <person name="McKinnie S.M.K."/>
            <person name="Fiore M.F."/>
            <person name="Moore B.S."/>
        </authorList>
    </citation>
    <scope>NUCLEOTIDE SEQUENCE [LARGE SCALE GENOMIC DNA]</scope>
    <source>
        <strain evidence="2 3">ITEP-024</strain>
    </source>
</reference>
<keyword evidence="1" id="KW-0732">Signal</keyword>
<name>A0ABX8X2Z0_9CYAN</name>
<sequence length="349" mass="37279">MTTLFCCLIPGLALAQSYPSDGYNTEALDRTKQSDPKLTQPANVSISDDTSVLPVFSNIETQTTKNDSVPTVLAQKNVVNDENTLPGKTTTPAVPPTPGELDKQIQDLQKRLQVLENNIPEFIWTSSPGDSFEVPSAYGASFGNMGIGAGFQSRTRFTQTADGGMGITFGLGDPDHTIGFDVGININDLGINGNQTFGERGSFSFKLHRVLPGNFRAAVGLENSLVWGATDTNTSLYGVVSKVVKLKQSKFDPFSRLYLNAGLGNGRFRTESQIFNNTDSVGVFGSAGLRVIDQMNVFTEWTGQDLNVGLSIAPFANTPIVITPAAIDITGSAGDGVRLGISIGYGFQF</sequence>
<keyword evidence="3" id="KW-1185">Reference proteome</keyword>
<protein>
    <recommendedName>
        <fullName evidence="4">Outer membrane protein beta-barrel domain-containing protein</fullName>
    </recommendedName>
</protein>
<dbReference type="RefSeq" id="WP_220610856.1">
    <property type="nucleotide sequence ID" value="NZ_CP080598.1"/>
</dbReference>
<dbReference type="EMBL" id="CP080598">
    <property type="protein sequence ID" value="QYX33028.1"/>
    <property type="molecule type" value="Genomic_DNA"/>
</dbReference>
<feature type="signal peptide" evidence="1">
    <location>
        <begin position="1"/>
        <end position="15"/>
    </location>
</feature>
<gene>
    <name evidence="2" type="ORF">K2F26_06740</name>
</gene>
<dbReference type="Proteomes" id="UP000826540">
    <property type="component" value="Chromosome"/>
</dbReference>
<feature type="chain" id="PRO_5047349398" description="Outer membrane protein beta-barrel domain-containing protein" evidence="1">
    <location>
        <begin position="16"/>
        <end position="349"/>
    </location>
</feature>
<proteinExistence type="predicted"/>
<accession>A0ABX8X2Z0</accession>
<evidence type="ECO:0000256" key="1">
    <source>
        <dbReference type="SAM" id="SignalP"/>
    </source>
</evidence>